<proteinExistence type="predicted"/>
<dbReference type="Gene3D" id="3.30.40.10">
    <property type="entry name" value="Zinc/RING finger domain, C3HC4 (zinc finger)"/>
    <property type="match status" value="1"/>
</dbReference>
<dbReference type="HOGENOM" id="CLU_062700_2_0_1"/>
<protein>
    <recommendedName>
        <fullName evidence="6">RING-type E3 ubiquitin transferase</fullName>
        <ecNumber evidence="6">2.3.2.27</ecNumber>
    </recommendedName>
</protein>
<feature type="domain" description="RING-type" evidence="19">
    <location>
        <begin position="174"/>
        <end position="214"/>
    </location>
</feature>
<feature type="compositionally biased region" description="Polar residues" evidence="18">
    <location>
        <begin position="24"/>
        <end position="33"/>
    </location>
</feature>
<evidence type="ECO:0000256" key="14">
    <source>
        <dbReference type="ARBA" id="ARBA00023136"/>
    </source>
</evidence>
<evidence type="ECO:0000313" key="21">
    <source>
        <dbReference type="Proteomes" id="UP000008144"/>
    </source>
</evidence>
<dbReference type="OMA" id="VEVHFVM"/>
<keyword evidence="15" id="KW-0458">Lysosome</keyword>
<evidence type="ECO:0000256" key="6">
    <source>
        <dbReference type="ARBA" id="ARBA00012483"/>
    </source>
</evidence>
<evidence type="ECO:0000256" key="17">
    <source>
        <dbReference type="PROSITE-ProRule" id="PRU00175"/>
    </source>
</evidence>
<evidence type="ECO:0000256" key="18">
    <source>
        <dbReference type="SAM" id="MobiDB-lite"/>
    </source>
</evidence>
<dbReference type="GO" id="GO:0008270">
    <property type="term" value="F:zinc ion binding"/>
    <property type="evidence" value="ECO:0007669"/>
    <property type="project" value="UniProtKB-KW"/>
</dbReference>
<dbReference type="GO" id="GO:0005768">
    <property type="term" value="C:endosome"/>
    <property type="evidence" value="ECO:0007669"/>
    <property type="project" value="UniProtKB-SubCell"/>
</dbReference>
<keyword evidence="14" id="KW-0472">Membrane</keyword>
<dbReference type="SUPFAM" id="SSF57850">
    <property type="entry name" value="RING/U-box"/>
    <property type="match status" value="1"/>
</dbReference>
<dbReference type="GO" id="GO:0070936">
    <property type="term" value="P:protein K48-linked ubiquitination"/>
    <property type="evidence" value="ECO:0000318"/>
    <property type="project" value="GO_Central"/>
</dbReference>
<dbReference type="Proteomes" id="UP000008144">
    <property type="component" value="Chromosome 11"/>
</dbReference>
<dbReference type="InParanoid" id="F6YWJ3"/>
<comment type="catalytic activity">
    <reaction evidence="1">
        <text>S-ubiquitinyl-[E2 ubiquitin-conjugating enzyme]-L-cysteine + [acceptor protein]-L-lysine = [E2 ubiquitin-conjugating enzyme]-L-cysteine + N(6)-ubiquitinyl-[acceptor protein]-L-lysine.</text>
        <dbReference type="EC" id="2.3.2.27"/>
    </reaction>
</comment>
<accession>A0A1W2WG49</accession>
<evidence type="ECO:0000256" key="1">
    <source>
        <dbReference type="ARBA" id="ARBA00000900"/>
    </source>
</evidence>
<keyword evidence="11 17" id="KW-0863">Zinc-finger</keyword>
<sequence length="217" mass="24056">MGGKLSSDGNSTRNRTFAEHSGPSDPSNGINGSSQGGAMMTAGSLPVHRRPMIRFDSSMMQETSQARLDPRLSRANSESDARLRIPRSGFGLFYRLQEERQDDGAGSSRNFGRARHSLPHSLPPYFLSPMRDAKCPMCGKVIPAEDVEVHFVMCLTKPRVTYNEDTLSVTLGECAICFEDLEEGESIARLPCLCIYHKGCIDEWFKKSQTCPEHPPD</sequence>
<feature type="region of interest" description="Disordered" evidence="18">
    <location>
        <begin position="59"/>
        <end position="80"/>
    </location>
</feature>
<keyword evidence="21" id="KW-1185">Reference proteome</keyword>
<dbReference type="GO" id="GO:0016020">
    <property type="term" value="C:membrane"/>
    <property type="evidence" value="ECO:0000318"/>
    <property type="project" value="GO_Central"/>
</dbReference>
<keyword evidence="16" id="KW-0449">Lipoprotein</keyword>
<keyword evidence="8" id="KW-0519">Myristate</keyword>
<reference evidence="20" key="3">
    <citation type="submission" date="2025-08" db="UniProtKB">
        <authorList>
            <consortium name="Ensembl"/>
        </authorList>
    </citation>
    <scope>IDENTIFICATION</scope>
</reference>
<name>F6YWJ3_CIOIN</name>
<dbReference type="RefSeq" id="XP_002130597.1">
    <property type="nucleotide sequence ID" value="XM_002130561.4"/>
</dbReference>
<dbReference type="GO" id="GO:0005764">
    <property type="term" value="C:lysosome"/>
    <property type="evidence" value="ECO:0007669"/>
    <property type="project" value="UniProtKB-SubCell"/>
</dbReference>
<gene>
    <name evidence="20" type="primary">LOC100181970</name>
</gene>
<reference evidence="21" key="1">
    <citation type="journal article" date="2002" name="Science">
        <title>The draft genome of Ciona intestinalis: insights into chordate and vertebrate origins.</title>
        <authorList>
            <person name="Dehal P."/>
            <person name="Satou Y."/>
            <person name="Campbell R.K."/>
            <person name="Chapman J."/>
            <person name="Degnan B."/>
            <person name="De Tomaso A."/>
            <person name="Davidson B."/>
            <person name="Di Gregorio A."/>
            <person name="Gelpke M."/>
            <person name="Goodstein D.M."/>
            <person name="Harafuji N."/>
            <person name="Hastings K.E."/>
            <person name="Ho I."/>
            <person name="Hotta K."/>
            <person name="Huang W."/>
            <person name="Kawashima T."/>
            <person name="Lemaire P."/>
            <person name="Martinez D."/>
            <person name="Meinertzhagen I.A."/>
            <person name="Necula S."/>
            <person name="Nonaka M."/>
            <person name="Putnam N."/>
            <person name="Rash S."/>
            <person name="Saiga H."/>
            <person name="Satake M."/>
            <person name="Terry A."/>
            <person name="Yamada L."/>
            <person name="Wang H.G."/>
            <person name="Awazu S."/>
            <person name="Azumi K."/>
            <person name="Boore J."/>
            <person name="Branno M."/>
            <person name="Chin-Bow S."/>
            <person name="DeSantis R."/>
            <person name="Doyle S."/>
            <person name="Francino P."/>
            <person name="Keys D.N."/>
            <person name="Haga S."/>
            <person name="Hayashi H."/>
            <person name="Hino K."/>
            <person name="Imai K.S."/>
            <person name="Inaba K."/>
            <person name="Kano S."/>
            <person name="Kobayashi K."/>
            <person name="Kobayashi M."/>
            <person name="Lee B.I."/>
            <person name="Makabe K.W."/>
            <person name="Manohar C."/>
            <person name="Matassi G."/>
            <person name="Medina M."/>
            <person name="Mochizuki Y."/>
            <person name="Mount S."/>
            <person name="Morishita T."/>
            <person name="Miura S."/>
            <person name="Nakayama A."/>
            <person name="Nishizaka S."/>
            <person name="Nomoto H."/>
            <person name="Ohta F."/>
            <person name="Oishi K."/>
            <person name="Rigoutsos I."/>
            <person name="Sano M."/>
            <person name="Sasaki A."/>
            <person name="Sasakura Y."/>
            <person name="Shoguchi E."/>
            <person name="Shin-i T."/>
            <person name="Spagnuolo A."/>
            <person name="Stainier D."/>
            <person name="Suzuki M.M."/>
            <person name="Tassy O."/>
            <person name="Takatori N."/>
            <person name="Tokuoka M."/>
            <person name="Yagi K."/>
            <person name="Yoshizaki F."/>
            <person name="Wada S."/>
            <person name="Zhang C."/>
            <person name="Hyatt P.D."/>
            <person name="Larimer F."/>
            <person name="Detter C."/>
            <person name="Doggett N."/>
            <person name="Glavina T."/>
            <person name="Hawkins T."/>
            <person name="Richardson P."/>
            <person name="Lucas S."/>
            <person name="Kohara Y."/>
            <person name="Levine M."/>
            <person name="Satoh N."/>
            <person name="Rokhsar D.S."/>
        </authorList>
    </citation>
    <scope>NUCLEOTIDE SEQUENCE [LARGE SCALE GENOMIC DNA]</scope>
</reference>
<dbReference type="InterPro" id="IPR013083">
    <property type="entry name" value="Znf_RING/FYVE/PHD"/>
</dbReference>
<evidence type="ECO:0000256" key="7">
    <source>
        <dbReference type="ARBA" id="ARBA00022679"/>
    </source>
</evidence>
<evidence type="ECO:0000256" key="3">
    <source>
        <dbReference type="ARBA" id="ARBA00004177"/>
    </source>
</evidence>
<evidence type="ECO:0000256" key="12">
    <source>
        <dbReference type="ARBA" id="ARBA00022786"/>
    </source>
</evidence>
<dbReference type="FunCoup" id="F6YWJ3">
    <property type="interactions" value="1"/>
</dbReference>
<evidence type="ECO:0000256" key="5">
    <source>
        <dbReference type="ARBA" id="ARBA00004906"/>
    </source>
</evidence>
<dbReference type="GeneID" id="100181970"/>
<reference evidence="20" key="4">
    <citation type="submission" date="2025-09" db="UniProtKB">
        <authorList>
            <consortium name="Ensembl"/>
        </authorList>
    </citation>
    <scope>IDENTIFICATION</scope>
</reference>
<keyword evidence="9" id="KW-0479">Metal-binding</keyword>
<evidence type="ECO:0000259" key="19">
    <source>
        <dbReference type="PROSITE" id="PS50089"/>
    </source>
</evidence>
<dbReference type="GO" id="GO:0043161">
    <property type="term" value="P:proteasome-mediated ubiquitin-dependent protein catabolic process"/>
    <property type="evidence" value="ECO:0000318"/>
    <property type="project" value="GO_Central"/>
</dbReference>
<dbReference type="GeneTree" id="ENSGT00940000159017"/>
<accession>F6YWJ3</accession>
<dbReference type="GO" id="GO:0061630">
    <property type="term" value="F:ubiquitin protein ligase activity"/>
    <property type="evidence" value="ECO:0000318"/>
    <property type="project" value="GO_Central"/>
</dbReference>
<dbReference type="SMART" id="SM00184">
    <property type="entry name" value="RING"/>
    <property type="match status" value="1"/>
</dbReference>
<feature type="region of interest" description="Disordered" evidence="18">
    <location>
        <begin position="1"/>
        <end position="42"/>
    </location>
</feature>
<evidence type="ECO:0000256" key="10">
    <source>
        <dbReference type="ARBA" id="ARBA00022753"/>
    </source>
</evidence>
<keyword evidence="12" id="KW-0833">Ubl conjugation pathway</keyword>
<dbReference type="OrthoDB" id="10057496at2759"/>
<feature type="compositionally biased region" description="Basic and acidic residues" evidence="18">
    <location>
        <begin position="68"/>
        <end position="80"/>
    </location>
</feature>
<evidence type="ECO:0000256" key="15">
    <source>
        <dbReference type="ARBA" id="ARBA00023228"/>
    </source>
</evidence>
<dbReference type="PANTHER" id="PTHR46661:SF4">
    <property type="entry name" value="RING-TYPE DOMAIN-CONTAINING PROTEIN"/>
    <property type="match status" value="1"/>
</dbReference>
<dbReference type="GO" id="GO:0005737">
    <property type="term" value="C:cytoplasm"/>
    <property type="evidence" value="ECO:0000318"/>
    <property type="project" value="GO_Central"/>
</dbReference>
<evidence type="ECO:0000256" key="8">
    <source>
        <dbReference type="ARBA" id="ARBA00022707"/>
    </source>
</evidence>
<dbReference type="PANTHER" id="PTHR46661">
    <property type="entry name" value="E3 UBIQUITIN-PROTEIN LIGASE ZNRF1-LIKE PROTEIN"/>
    <property type="match status" value="1"/>
</dbReference>
<keyword evidence="13" id="KW-0862">Zinc</keyword>
<comment type="pathway">
    <text evidence="5">Protein modification; protein ubiquitination.</text>
</comment>
<reference evidence="20" key="2">
    <citation type="journal article" date="2008" name="Genome Biol.">
        <title>Improved genome assembly and evidence-based global gene model set for the chordate Ciona intestinalis: new insight into intron and operon populations.</title>
        <authorList>
            <person name="Satou Y."/>
            <person name="Mineta K."/>
            <person name="Ogasawara M."/>
            <person name="Sasakura Y."/>
            <person name="Shoguchi E."/>
            <person name="Ueno K."/>
            <person name="Yamada L."/>
            <person name="Matsumoto J."/>
            <person name="Wasserscheid J."/>
            <person name="Dewar K."/>
            <person name="Wiley G.B."/>
            <person name="Macmil S.L."/>
            <person name="Roe B.A."/>
            <person name="Zeller R.W."/>
            <person name="Hastings K.E."/>
            <person name="Lemaire P."/>
            <person name="Lindquist E."/>
            <person name="Endo T."/>
            <person name="Hotta K."/>
            <person name="Inaba K."/>
        </authorList>
    </citation>
    <scope>NUCLEOTIDE SEQUENCE [LARGE SCALE GENOMIC DNA]</scope>
    <source>
        <strain evidence="20">wild type</strain>
    </source>
</reference>
<dbReference type="AlphaFoldDB" id="F6YWJ3"/>
<evidence type="ECO:0000256" key="13">
    <source>
        <dbReference type="ARBA" id="ARBA00022833"/>
    </source>
</evidence>
<comment type="subcellular location">
    <subcellularLocation>
        <location evidence="3">Endosome</location>
    </subcellularLocation>
    <subcellularLocation>
        <location evidence="4">Lysosome</location>
    </subcellularLocation>
    <subcellularLocation>
        <location evidence="2">Membrane</location>
        <topology evidence="2">Peripheral membrane protein</topology>
    </subcellularLocation>
</comment>
<dbReference type="Ensembl" id="ENSCINT00000012595.3">
    <property type="protein sequence ID" value="ENSCINP00000012595.3"/>
    <property type="gene ID" value="ENSCING00000006109.3"/>
</dbReference>
<dbReference type="InterPro" id="IPR051878">
    <property type="entry name" value="ZNRF_ubiq-protein_ligase"/>
</dbReference>
<dbReference type="Pfam" id="PF13639">
    <property type="entry name" value="zf-RING_2"/>
    <property type="match status" value="1"/>
</dbReference>
<dbReference type="PROSITE" id="PS50089">
    <property type="entry name" value="ZF_RING_2"/>
    <property type="match status" value="1"/>
</dbReference>
<evidence type="ECO:0000256" key="11">
    <source>
        <dbReference type="ARBA" id="ARBA00022771"/>
    </source>
</evidence>
<evidence type="ECO:0000313" key="20">
    <source>
        <dbReference type="Ensembl" id="ENSCINP00000012595.3"/>
    </source>
</evidence>
<evidence type="ECO:0000256" key="2">
    <source>
        <dbReference type="ARBA" id="ARBA00004170"/>
    </source>
</evidence>
<evidence type="ECO:0000256" key="4">
    <source>
        <dbReference type="ARBA" id="ARBA00004371"/>
    </source>
</evidence>
<keyword evidence="7" id="KW-0808">Transferase</keyword>
<evidence type="ECO:0000256" key="9">
    <source>
        <dbReference type="ARBA" id="ARBA00022723"/>
    </source>
</evidence>
<dbReference type="EMBL" id="EAAA01000660">
    <property type="status" value="NOT_ANNOTATED_CDS"/>
    <property type="molecule type" value="Genomic_DNA"/>
</dbReference>
<organism evidence="20 21">
    <name type="scientific">Ciona intestinalis</name>
    <name type="common">Transparent sea squirt</name>
    <name type="synonym">Ascidia intestinalis</name>
    <dbReference type="NCBI Taxonomy" id="7719"/>
    <lineage>
        <taxon>Eukaryota</taxon>
        <taxon>Metazoa</taxon>
        <taxon>Chordata</taxon>
        <taxon>Tunicata</taxon>
        <taxon>Ascidiacea</taxon>
        <taxon>Phlebobranchia</taxon>
        <taxon>Cionidae</taxon>
        <taxon>Ciona</taxon>
    </lineage>
</organism>
<dbReference type="STRING" id="7719.ENSCINP00000012595"/>
<evidence type="ECO:0000256" key="16">
    <source>
        <dbReference type="ARBA" id="ARBA00023288"/>
    </source>
</evidence>
<keyword evidence="10" id="KW-0967">Endosome</keyword>
<dbReference type="KEGG" id="cin:100181970"/>
<dbReference type="EC" id="2.3.2.27" evidence="6"/>
<dbReference type="InterPro" id="IPR001841">
    <property type="entry name" value="Znf_RING"/>
</dbReference>